<dbReference type="SUPFAM" id="SSF54427">
    <property type="entry name" value="NTF2-like"/>
    <property type="match status" value="1"/>
</dbReference>
<feature type="domain" description="SnoaL-like" evidence="1">
    <location>
        <begin position="17"/>
        <end position="116"/>
    </location>
</feature>
<sequence length="128" mass="14163">MTAMDTRTAAQRFADTWQHGWTHHDVDAITALYHDDAVHTSMPFRPPHHGKHAIADYIAWSFAGENDPTVAFATPIADGDHAVIEFRVHAHDNAGHPTTLAGCVIARFDTDGLAVETRDYWHTADGHL</sequence>
<dbReference type="Gene3D" id="3.10.450.50">
    <property type="match status" value="1"/>
</dbReference>
<keyword evidence="3" id="KW-1185">Reference proteome</keyword>
<protein>
    <submittedName>
        <fullName evidence="2">SnoaL-like protein</fullName>
    </submittedName>
</protein>
<evidence type="ECO:0000313" key="3">
    <source>
        <dbReference type="Proteomes" id="UP000284824"/>
    </source>
</evidence>
<evidence type="ECO:0000259" key="1">
    <source>
        <dbReference type="Pfam" id="PF12680"/>
    </source>
</evidence>
<dbReference type="Pfam" id="PF12680">
    <property type="entry name" value="SnoaL_2"/>
    <property type="match status" value="1"/>
</dbReference>
<gene>
    <name evidence="2" type="ORF">EDD27_3164</name>
</gene>
<dbReference type="InterPro" id="IPR037401">
    <property type="entry name" value="SnoaL-like"/>
</dbReference>
<dbReference type="AlphaFoldDB" id="A0A438M5R4"/>
<organism evidence="2 3">
    <name type="scientific">Nonomuraea polychroma</name>
    <dbReference type="NCBI Taxonomy" id="46176"/>
    <lineage>
        <taxon>Bacteria</taxon>
        <taxon>Bacillati</taxon>
        <taxon>Actinomycetota</taxon>
        <taxon>Actinomycetes</taxon>
        <taxon>Streptosporangiales</taxon>
        <taxon>Streptosporangiaceae</taxon>
        <taxon>Nonomuraea</taxon>
    </lineage>
</organism>
<dbReference type="Proteomes" id="UP000284824">
    <property type="component" value="Unassembled WGS sequence"/>
</dbReference>
<accession>A0A438M5R4</accession>
<name>A0A438M5R4_9ACTN</name>
<evidence type="ECO:0000313" key="2">
    <source>
        <dbReference type="EMBL" id="RVX40743.1"/>
    </source>
</evidence>
<comment type="caution">
    <text evidence="2">The sequence shown here is derived from an EMBL/GenBank/DDBJ whole genome shotgun (WGS) entry which is preliminary data.</text>
</comment>
<proteinExistence type="predicted"/>
<reference evidence="2 3" key="1">
    <citation type="submission" date="2019-01" db="EMBL/GenBank/DDBJ databases">
        <title>Sequencing the genomes of 1000 actinobacteria strains.</title>
        <authorList>
            <person name="Klenk H.-P."/>
        </authorList>
    </citation>
    <scope>NUCLEOTIDE SEQUENCE [LARGE SCALE GENOMIC DNA]</scope>
    <source>
        <strain evidence="2 3">DSM 43925</strain>
    </source>
</reference>
<dbReference type="EMBL" id="SAUN01000001">
    <property type="protein sequence ID" value="RVX40743.1"/>
    <property type="molecule type" value="Genomic_DNA"/>
</dbReference>
<dbReference type="InterPro" id="IPR032710">
    <property type="entry name" value="NTF2-like_dom_sf"/>
</dbReference>